<gene>
    <name evidence="1" type="ORF">CPELLU_LOCUS17445</name>
</gene>
<proteinExistence type="predicted"/>
<evidence type="ECO:0000313" key="2">
    <source>
        <dbReference type="Proteomes" id="UP000789759"/>
    </source>
</evidence>
<dbReference type="AlphaFoldDB" id="A0A9N9JWW2"/>
<dbReference type="EMBL" id="CAJVQA010029655">
    <property type="protein sequence ID" value="CAG8797489.1"/>
    <property type="molecule type" value="Genomic_DNA"/>
</dbReference>
<dbReference type="Proteomes" id="UP000789759">
    <property type="component" value="Unassembled WGS sequence"/>
</dbReference>
<comment type="caution">
    <text evidence="1">The sequence shown here is derived from an EMBL/GenBank/DDBJ whole genome shotgun (WGS) entry which is preliminary data.</text>
</comment>
<accession>A0A9N9JWW2</accession>
<sequence>MQQELQQIKLDNINKTLNNYDAKLRQTVNLHIPRIEEIQNFAADFQTRETTDELQQLEKLKQLKKKKKFFIKIYLIRVIKHIIININILVKITRIIINEESVSQRTSNSNEKTINIRATPVPGNSYTNDSSIRFLQVSNGLHMNSEQLLQKE</sequence>
<keyword evidence="2" id="KW-1185">Reference proteome</keyword>
<evidence type="ECO:0000313" key="1">
    <source>
        <dbReference type="EMBL" id="CAG8797489.1"/>
    </source>
</evidence>
<organism evidence="1 2">
    <name type="scientific">Cetraspora pellucida</name>
    <dbReference type="NCBI Taxonomy" id="1433469"/>
    <lineage>
        <taxon>Eukaryota</taxon>
        <taxon>Fungi</taxon>
        <taxon>Fungi incertae sedis</taxon>
        <taxon>Mucoromycota</taxon>
        <taxon>Glomeromycotina</taxon>
        <taxon>Glomeromycetes</taxon>
        <taxon>Diversisporales</taxon>
        <taxon>Gigasporaceae</taxon>
        <taxon>Cetraspora</taxon>
    </lineage>
</organism>
<protein>
    <submittedName>
        <fullName evidence="1">24613_t:CDS:1</fullName>
    </submittedName>
</protein>
<reference evidence="1" key="1">
    <citation type="submission" date="2021-06" db="EMBL/GenBank/DDBJ databases">
        <authorList>
            <person name="Kallberg Y."/>
            <person name="Tangrot J."/>
            <person name="Rosling A."/>
        </authorList>
    </citation>
    <scope>NUCLEOTIDE SEQUENCE</scope>
    <source>
        <strain evidence="1">FL966</strain>
    </source>
</reference>
<name>A0A9N9JWW2_9GLOM</name>